<feature type="transmembrane region" description="Helical" evidence="6">
    <location>
        <begin position="74"/>
        <end position="96"/>
    </location>
</feature>
<dbReference type="Pfam" id="PF02659">
    <property type="entry name" value="Mntp"/>
    <property type="match status" value="2"/>
</dbReference>
<proteinExistence type="predicted"/>
<feature type="transmembrane region" description="Helical" evidence="6">
    <location>
        <begin position="43"/>
        <end position="68"/>
    </location>
</feature>
<organism evidence="7 8">
    <name type="scientific">Paenibacillus sabuli</name>
    <dbReference type="NCBI Taxonomy" id="2772509"/>
    <lineage>
        <taxon>Bacteria</taxon>
        <taxon>Bacillati</taxon>
        <taxon>Bacillota</taxon>
        <taxon>Bacilli</taxon>
        <taxon>Bacillales</taxon>
        <taxon>Paenibacillaceae</taxon>
        <taxon>Paenibacillus</taxon>
    </lineage>
</organism>
<dbReference type="PANTHER" id="PTHR35529">
    <property type="entry name" value="MANGANESE EFFLUX PUMP MNTP-RELATED"/>
    <property type="match status" value="1"/>
</dbReference>
<feature type="transmembrane region" description="Helical" evidence="6">
    <location>
        <begin position="277"/>
        <end position="295"/>
    </location>
</feature>
<keyword evidence="8" id="KW-1185">Reference proteome</keyword>
<comment type="caution">
    <text evidence="7">The sequence shown here is derived from an EMBL/GenBank/DDBJ whole genome shotgun (WGS) entry which is preliminary data.</text>
</comment>
<keyword evidence="3 6" id="KW-1133">Transmembrane helix</keyword>
<dbReference type="EMBL" id="JACXIZ010000024">
    <property type="protein sequence ID" value="MBD2846506.1"/>
    <property type="molecule type" value="Genomic_DNA"/>
</dbReference>
<keyword evidence="1" id="KW-1003">Cell membrane</keyword>
<reference evidence="7" key="1">
    <citation type="submission" date="2020-09" db="EMBL/GenBank/DDBJ databases">
        <title>A novel bacterium of genus Paenibacillus, isolated from South China Sea.</title>
        <authorList>
            <person name="Huang H."/>
            <person name="Mo K."/>
            <person name="Hu Y."/>
        </authorList>
    </citation>
    <scope>NUCLEOTIDE SEQUENCE</scope>
    <source>
        <strain evidence="7">IB182496</strain>
    </source>
</reference>
<accession>A0A927BTH9</accession>
<gene>
    <name evidence="7" type="ORF">IDH44_14990</name>
</gene>
<feature type="transmembrane region" description="Helical" evidence="6">
    <location>
        <begin position="219"/>
        <end position="239"/>
    </location>
</feature>
<keyword evidence="4 6" id="KW-0472">Membrane</keyword>
<evidence type="ECO:0000256" key="2">
    <source>
        <dbReference type="ARBA" id="ARBA00022692"/>
    </source>
</evidence>
<evidence type="ECO:0000313" key="7">
    <source>
        <dbReference type="EMBL" id="MBD2846506.1"/>
    </source>
</evidence>
<evidence type="ECO:0000256" key="1">
    <source>
        <dbReference type="ARBA" id="ARBA00022475"/>
    </source>
</evidence>
<dbReference type="PANTHER" id="PTHR35529:SF2">
    <property type="entry name" value="SPORULATION PROTEIN YTAF-RELATED"/>
    <property type="match status" value="1"/>
</dbReference>
<evidence type="ECO:0000256" key="4">
    <source>
        <dbReference type="ARBA" id="ARBA00023136"/>
    </source>
</evidence>
<keyword evidence="2 6" id="KW-0812">Transmembrane</keyword>
<feature type="transmembrane region" description="Helical" evidence="6">
    <location>
        <begin position="245"/>
        <end position="265"/>
    </location>
</feature>
<dbReference type="Proteomes" id="UP000621560">
    <property type="component" value="Unassembled WGS sequence"/>
</dbReference>
<feature type="transmembrane region" description="Helical" evidence="6">
    <location>
        <begin position="12"/>
        <end position="36"/>
    </location>
</feature>
<protein>
    <submittedName>
        <fullName evidence="7">Manganese efflux pump</fullName>
    </submittedName>
</protein>
<evidence type="ECO:0000256" key="5">
    <source>
        <dbReference type="SAM" id="MobiDB-lite"/>
    </source>
</evidence>
<name>A0A927BTH9_9BACL</name>
<feature type="region of interest" description="Disordered" evidence="5">
    <location>
        <begin position="156"/>
        <end position="177"/>
    </location>
</feature>
<dbReference type="InterPro" id="IPR003810">
    <property type="entry name" value="Mntp/YtaF"/>
</dbReference>
<sequence>MGYRREVVRVVHLGTLLLLALAVSLDGLGVGVTYGLRKIRIPLLSVVIIACCSGVVIGLSMAAGAVLSGVLQPVAANAIGAVLLIGIGGYAIAQFWRSRARQESRGATERSGEMEAGLGPDANEAEALAASGRPDSPYTASGTPADAGAARLAVEGADGAARREGEEQGDGAATATGQVAAPRQMLRLELKRIGLVIEILRTPQAADMDRSGTISAAEAVLLGCALSLDAFGAGLGAALLGLSPFGTALLITVASATFLLLGLQIGRRLSASRAMRGLTLVPGLILVAMGISRLLT</sequence>
<evidence type="ECO:0000313" key="8">
    <source>
        <dbReference type="Proteomes" id="UP000621560"/>
    </source>
</evidence>
<evidence type="ECO:0000256" key="3">
    <source>
        <dbReference type="ARBA" id="ARBA00022989"/>
    </source>
</evidence>
<dbReference type="AlphaFoldDB" id="A0A927BTH9"/>
<evidence type="ECO:0000256" key="6">
    <source>
        <dbReference type="SAM" id="Phobius"/>
    </source>
</evidence>